<dbReference type="RefSeq" id="WP_381091549.1">
    <property type="nucleotide sequence ID" value="NZ_JBHUDX010000114.1"/>
</dbReference>
<protein>
    <submittedName>
        <fullName evidence="1">Ester cyclase</fullName>
    </submittedName>
</protein>
<organism evidence="1 2">
    <name type="scientific">Streptomyces caeni</name>
    <dbReference type="NCBI Taxonomy" id="2307231"/>
    <lineage>
        <taxon>Bacteria</taxon>
        <taxon>Bacillati</taxon>
        <taxon>Actinomycetota</taxon>
        <taxon>Actinomycetes</taxon>
        <taxon>Kitasatosporales</taxon>
        <taxon>Streptomycetaceae</taxon>
        <taxon>Streptomyces</taxon>
    </lineage>
</organism>
<keyword evidence="2" id="KW-1185">Reference proteome</keyword>
<dbReference type="InterPro" id="IPR032710">
    <property type="entry name" value="NTF2-like_dom_sf"/>
</dbReference>
<evidence type="ECO:0000313" key="2">
    <source>
        <dbReference type="Proteomes" id="UP001597261"/>
    </source>
</evidence>
<name>A0ABW4J0B6_9ACTN</name>
<accession>A0ABW4J0B6</accession>
<dbReference type="Pfam" id="PF07366">
    <property type="entry name" value="SnoaL"/>
    <property type="match status" value="1"/>
</dbReference>
<dbReference type="InterPro" id="IPR009959">
    <property type="entry name" value="Cyclase_SnoaL-like"/>
</dbReference>
<sequence>MTIDPTPAEAHRIWEKWIALWNGDLLVGKELLAERITVHSPKLSDSIDPSLIGDRDGALALIGGVQGIADLTYTTEVGPVAEGAYVTGGWRFAGVYRGGLPEATAAPGTPVANRGIDILRIHEGRVAEWWSAAENLRLLAALGLFRAG</sequence>
<gene>
    <name evidence="1" type="ORF">ACFSL4_34075</name>
</gene>
<dbReference type="Gene3D" id="3.10.450.50">
    <property type="match status" value="1"/>
</dbReference>
<comment type="caution">
    <text evidence="1">The sequence shown here is derived from an EMBL/GenBank/DDBJ whole genome shotgun (WGS) entry which is preliminary data.</text>
</comment>
<evidence type="ECO:0000313" key="1">
    <source>
        <dbReference type="EMBL" id="MFD1663065.1"/>
    </source>
</evidence>
<dbReference type="Proteomes" id="UP001597261">
    <property type="component" value="Unassembled WGS sequence"/>
</dbReference>
<proteinExistence type="predicted"/>
<dbReference type="EMBL" id="JBHUDX010000114">
    <property type="protein sequence ID" value="MFD1663065.1"/>
    <property type="molecule type" value="Genomic_DNA"/>
</dbReference>
<dbReference type="SUPFAM" id="SSF54427">
    <property type="entry name" value="NTF2-like"/>
    <property type="match status" value="1"/>
</dbReference>
<reference evidence="2" key="1">
    <citation type="journal article" date="2019" name="Int. J. Syst. Evol. Microbiol.">
        <title>The Global Catalogue of Microorganisms (GCM) 10K type strain sequencing project: providing services to taxonomists for standard genome sequencing and annotation.</title>
        <authorList>
            <consortium name="The Broad Institute Genomics Platform"/>
            <consortium name="The Broad Institute Genome Sequencing Center for Infectious Disease"/>
            <person name="Wu L."/>
            <person name="Ma J."/>
        </authorList>
    </citation>
    <scope>NUCLEOTIDE SEQUENCE [LARGE SCALE GENOMIC DNA]</scope>
    <source>
        <strain evidence="2">CGMCC 1.12470</strain>
    </source>
</reference>